<proteinExistence type="predicted"/>
<evidence type="ECO:0000313" key="2">
    <source>
        <dbReference type="Proteomes" id="UP000000657"/>
    </source>
</evidence>
<accession>Q0RJC7</accession>
<evidence type="ECO:0000313" key="1">
    <source>
        <dbReference type="EMBL" id="CAJ62385.1"/>
    </source>
</evidence>
<gene>
    <name evidence="1" type="ordered locus">FRAAL3742</name>
</gene>
<keyword evidence="2" id="KW-1185">Reference proteome</keyword>
<dbReference type="STRING" id="326424.FRAAL3742"/>
<dbReference type="HOGENOM" id="CLU_3389573_0_0_11"/>
<dbReference type="KEGG" id="fal:FRAAL3742"/>
<sequence>MTGPCKDPKQRLFLALALLLTGSCFWRTRRLS</sequence>
<dbReference type="EMBL" id="CT573213">
    <property type="protein sequence ID" value="CAJ62385.1"/>
    <property type="molecule type" value="Genomic_DNA"/>
</dbReference>
<dbReference type="PROSITE" id="PS51257">
    <property type="entry name" value="PROKAR_LIPOPROTEIN"/>
    <property type="match status" value="1"/>
</dbReference>
<dbReference type="AlphaFoldDB" id="Q0RJC7"/>
<protein>
    <submittedName>
        <fullName evidence="1">Uncharacterized protein</fullName>
    </submittedName>
</protein>
<dbReference type="Proteomes" id="UP000000657">
    <property type="component" value="Chromosome"/>
</dbReference>
<organism evidence="1 2">
    <name type="scientific">Frankia alni (strain DSM 45986 / CECT 9034 / ACN14a)</name>
    <dbReference type="NCBI Taxonomy" id="326424"/>
    <lineage>
        <taxon>Bacteria</taxon>
        <taxon>Bacillati</taxon>
        <taxon>Actinomycetota</taxon>
        <taxon>Actinomycetes</taxon>
        <taxon>Frankiales</taxon>
        <taxon>Frankiaceae</taxon>
        <taxon>Frankia</taxon>
    </lineage>
</organism>
<name>Q0RJC7_FRAAA</name>
<reference evidence="1 2" key="1">
    <citation type="journal article" date="2007" name="Genome Res.">
        <title>Genome characteristics of facultatively symbiotic Frankia sp. strains reflect host range and host plant biogeography.</title>
        <authorList>
            <person name="Normand P."/>
            <person name="Lapierre P."/>
            <person name="Tisa L.S."/>
            <person name="Gogarten J.P."/>
            <person name="Alloisio N."/>
            <person name="Bagnarol E."/>
            <person name="Bassi C.A."/>
            <person name="Berry A.M."/>
            <person name="Bickhart D.M."/>
            <person name="Choisne N."/>
            <person name="Couloux A."/>
            <person name="Cournoyer B."/>
            <person name="Cruveiller S."/>
            <person name="Daubin V."/>
            <person name="Demange N."/>
            <person name="Francino M.P."/>
            <person name="Goltsman E."/>
            <person name="Huang Y."/>
            <person name="Kopp O.R."/>
            <person name="Labarre L."/>
            <person name="Lapidus A."/>
            <person name="Lavire C."/>
            <person name="Marechal J."/>
            <person name="Martinez M."/>
            <person name="Mastronunzio J.E."/>
            <person name="Mullin B.C."/>
            <person name="Niemann J."/>
            <person name="Pujic P."/>
            <person name="Rawnsley T."/>
            <person name="Rouy Z."/>
            <person name="Schenowitz C."/>
            <person name="Sellstedt A."/>
            <person name="Tavares F."/>
            <person name="Tomkins J.P."/>
            <person name="Vallenet D."/>
            <person name="Valverde C."/>
            <person name="Wall L.G."/>
            <person name="Wang Y."/>
            <person name="Medigue C."/>
            <person name="Benson D.R."/>
        </authorList>
    </citation>
    <scope>NUCLEOTIDE SEQUENCE [LARGE SCALE GENOMIC DNA]</scope>
    <source>
        <strain evidence="2">DSM 45986 / CECT 9034 / ACN14a</strain>
    </source>
</reference>